<feature type="transmembrane region" description="Helical" evidence="6">
    <location>
        <begin position="48"/>
        <end position="69"/>
    </location>
</feature>
<organism evidence="7 8">
    <name type="scientific">Holospora elegans E1</name>
    <dbReference type="NCBI Taxonomy" id="1427503"/>
    <lineage>
        <taxon>Bacteria</taxon>
        <taxon>Pseudomonadati</taxon>
        <taxon>Pseudomonadota</taxon>
        <taxon>Alphaproteobacteria</taxon>
        <taxon>Holosporales</taxon>
        <taxon>Holosporaceae</taxon>
        <taxon>Holospora</taxon>
    </lineage>
</organism>
<dbReference type="RefSeq" id="WP_035545788.1">
    <property type="nucleotide sequence ID" value="NZ_BAUP01000152.1"/>
</dbReference>
<feature type="transmembrane region" description="Helical" evidence="6">
    <location>
        <begin position="131"/>
        <end position="154"/>
    </location>
</feature>
<gene>
    <name evidence="7" type="ORF">HE1_01201</name>
</gene>
<comment type="caution">
    <text evidence="7">The sequence shown here is derived from an EMBL/GenBank/DDBJ whole genome shotgun (WGS) entry which is preliminary data.</text>
</comment>
<keyword evidence="3 6" id="KW-0812">Transmembrane</keyword>
<feature type="transmembrane region" description="Helical" evidence="6">
    <location>
        <begin position="76"/>
        <end position="94"/>
    </location>
</feature>
<keyword evidence="4 6" id="KW-1133">Transmembrane helix</keyword>
<dbReference type="EMBL" id="BAUP01000152">
    <property type="protein sequence ID" value="GAJ46859.1"/>
    <property type="molecule type" value="Genomic_DNA"/>
</dbReference>
<evidence type="ECO:0000256" key="2">
    <source>
        <dbReference type="ARBA" id="ARBA00007524"/>
    </source>
</evidence>
<keyword evidence="5 6" id="KW-0472">Membrane</keyword>
<dbReference type="InterPro" id="IPR038330">
    <property type="entry name" value="TspO/MBR-related_sf"/>
</dbReference>
<evidence type="ECO:0000313" key="8">
    <source>
        <dbReference type="Proteomes" id="UP000024842"/>
    </source>
</evidence>
<comment type="subcellular location">
    <subcellularLocation>
        <location evidence="1">Membrane</location>
        <topology evidence="1">Multi-pass membrane protein</topology>
    </subcellularLocation>
</comment>
<dbReference type="GO" id="GO:0033013">
    <property type="term" value="P:tetrapyrrole metabolic process"/>
    <property type="evidence" value="ECO:0007669"/>
    <property type="project" value="UniProtKB-ARBA"/>
</dbReference>
<dbReference type="PIRSF" id="PIRSF005859">
    <property type="entry name" value="PBR"/>
    <property type="match status" value="1"/>
</dbReference>
<dbReference type="STRING" id="1427503.HE1_01201"/>
<name>A0A023DZ98_9PROT</name>
<keyword evidence="8" id="KW-1185">Reference proteome</keyword>
<reference evidence="7 8" key="1">
    <citation type="journal article" date="2014" name="FEMS Microbiol. Lett.">
        <title>Draft genome sequences of three Holospora species (Holospora obtusa, Holospora undulata, and Holospora elegans), endonuclear symbiotic bacteria of the ciliate Paramecium caudatum.</title>
        <authorList>
            <person name="Dohra H."/>
            <person name="Tanaka K."/>
            <person name="Suzuki T."/>
            <person name="Fujishima M."/>
            <person name="Suzuki H."/>
        </authorList>
    </citation>
    <scope>NUCLEOTIDE SEQUENCE [LARGE SCALE GENOMIC DNA]</scope>
    <source>
        <strain evidence="7 8">E1</strain>
    </source>
</reference>
<comment type="similarity">
    <text evidence="2">Belongs to the TspO/BZRP family.</text>
</comment>
<proteinExistence type="inferred from homology"/>
<dbReference type="Gene3D" id="1.20.1260.100">
    <property type="entry name" value="TspO/MBR protein"/>
    <property type="match status" value="1"/>
</dbReference>
<dbReference type="CDD" id="cd15904">
    <property type="entry name" value="TSPO_MBR"/>
    <property type="match status" value="1"/>
</dbReference>
<evidence type="ECO:0000256" key="5">
    <source>
        <dbReference type="ARBA" id="ARBA00023136"/>
    </source>
</evidence>
<evidence type="ECO:0000256" key="6">
    <source>
        <dbReference type="SAM" id="Phobius"/>
    </source>
</evidence>
<dbReference type="InterPro" id="IPR004307">
    <property type="entry name" value="TspO_MBR"/>
</dbReference>
<dbReference type="GO" id="GO:0016020">
    <property type="term" value="C:membrane"/>
    <property type="evidence" value="ECO:0007669"/>
    <property type="project" value="UniProtKB-SubCell"/>
</dbReference>
<protein>
    <submittedName>
        <fullName evidence="7">Translocator protein</fullName>
    </submittedName>
</protein>
<evidence type="ECO:0000256" key="3">
    <source>
        <dbReference type="ARBA" id="ARBA00022692"/>
    </source>
</evidence>
<dbReference type="Pfam" id="PF03073">
    <property type="entry name" value="TspO_MBR"/>
    <property type="match status" value="1"/>
</dbReference>
<accession>A0A023DZ98</accession>
<dbReference type="FunFam" id="1.20.1260.100:FF:000001">
    <property type="entry name" value="translocator protein 2"/>
    <property type="match status" value="1"/>
</dbReference>
<dbReference type="PANTHER" id="PTHR10057">
    <property type="entry name" value="PERIPHERAL-TYPE BENZODIAZEPINE RECEPTOR"/>
    <property type="match status" value="1"/>
</dbReference>
<dbReference type="Proteomes" id="UP000024842">
    <property type="component" value="Unassembled WGS sequence"/>
</dbReference>
<sequence length="157" mass="18151">MQNKTRFSLIIWIVALIAIGGAIGSLTKPEISTWYSTLNRSPLTPPNYVFPVAWTILYGMIGACGWLIWRTSSFPKLSVITTLYVTQLILNWSWTPLFFHYHLTGISLVVLVAMDILVCALIYLTYKKMKAVSLLMIPYLSWILFASYLNFYIWRWN</sequence>
<feature type="transmembrane region" description="Helical" evidence="6">
    <location>
        <begin position="100"/>
        <end position="124"/>
    </location>
</feature>
<evidence type="ECO:0000256" key="1">
    <source>
        <dbReference type="ARBA" id="ARBA00004141"/>
    </source>
</evidence>
<dbReference type="PANTHER" id="PTHR10057:SF0">
    <property type="entry name" value="TRANSLOCATOR PROTEIN"/>
    <property type="match status" value="1"/>
</dbReference>
<evidence type="ECO:0000256" key="4">
    <source>
        <dbReference type="ARBA" id="ARBA00022989"/>
    </source>
</evidence>
<dbReference type="AlphaFoldDB" id="A0A023DZ98"/>
<evidence type="ECO:0000313" key="7">
    <source>
        <dbReference type="EMBL" id="GAJ46859.1"/>
    </source>
</evidence>